<dbReference type="Pfam" id="PF16130">
    <property type="entry name" value="DUF4842"/>
    <property type="match status" value="1"/>
</dbReference>
<keyword evidence="1" id="KW-0732">Signal</keyword>
<dbReference type="EMBL" id="NFII01000025">
    <property type="protein sequence ID" value="OUN98108.1"/>
    <property type="molecule type" value="Genomic_DNA"/>
</dbReference>
<dbReference type="Proteomes" id="UP000195386">
    <property type="component" value="Unassembled WGS sequence"/>
</dbReference>
<feature type="domain" description="DUF4842" evidence="2">
    <location>
        <begin position="646"/>
        <end position="855"/>
    </location>
</feature>
<organism evidence="3 4">
    <name type="scientific">Bacteroides clarus</name>
    <dbReference type="NCBI Taxonomy" id="626929"/>
    <lineage>
        <taxon>Bacteria</taxon>
        <taxon>Pseudomonadati</taxon>
        <taxon>Bacteroidota</taxon>
        <taxon>Bacteroidia</taxon>
        <taxon>Bacteroidales</taxon>
        <taxon>Bacteroidaceae</taxon>
        <taxon>Bacteroides</taxon>
    </lineage>
</organism>
<dbReference type="AlphaFoldDB" id="A0A1Y3YNR0"/>
<evidence type="ECO:0000313" key="4">
    <source>
        <dbReference type="Proteomes" id="UP000195386"/>
    </source>
</evidence>
<name>A0A1Y3YNR0_9BACE</name>
<reference evidence="4" key="1">
    <citation type="submission" date="2017-04" db="EMBL/GenBank/DDBJ databases">
        <title>Function of individual gut microbiota members based on whole genome sequencing of pure cultures obtained from chicken caecum.</title>
        <authorList>
            <person name="Medvecky M."/>
            <person name="Cejkova D."/>
            <person name="Polansky O."/>
            <person name="Karasova D."/>
            <person name="Kubasova T."/>
            <person name="Cizek A."/>
            <person name="Rychlik I."/>
        </authorList>
    </citation>
    <scope>NUCLEOTIDE SEQUENCE [LARGE SCALE GENOMIC DNA]</scope>
    <source>
        <strain evidence="4">An43</strain>
    </source>
</reference>
<dbReference type="InterPro" id="IPR032295">
    <property type="entry name" value="DUF4842"/>
</dbReference>
<gene>
    <name evidence="3" type="ORF">B5F97_17135</name>
</gene>
<evidence type="ECO:0000313" key="3">
    <source>
        <dbReference type="EMBL" id="OUN98108.1"/>
    </source>
</evidence>
<dbReference type="PROSITE" id="PS51257">
    <property type="entry name" value="PROKAR_LIPOPROTEIN"/>
    <property type="match status" value="1"/>
</dbReference>
<dbReference type="InterPro" id="IPR031025">
    <property type="entry name" value="LruC_dom"/>
</dbReference>
<protein>
    <submittedName>
        <fullName evidence="3">LruC domain-containing protein</fullName>
    </submittedName>
</protein>
<sequence>MKLFYRFSVMAAIAGTLAFAGCTDDVYDPERGIQTEPKENPLGEDFAAPDGFNWSMINTVNLNVEVNDEFDGRYKYLIEVFTVNPISDVSAAPIAVGTADKDGNYNAEINVSKATARLFIRQTDPKQRKEVYEYDIPENGGALECKLYSVSTGTKTRAASRVTANSNPAAEAARAAGITEIADKEYKETEVIPAVPGTSDGYISDNPWDEGVLADGAEYIIGKEYTSASPYLVQLRTNRGRATVFVQGVWKLSDNHSNLDIYVMNGGKIIANALTVGNNNTLALQSGGSLECTSLKLGCPTKNFGSIKVGKELNMNLGNRPELFNAGNIEADDEITINGSNVINHGTLSAHEFNFVNARILNKADLTSVTDIDLNGSQLFNYGNISFDEADGEIETNNSTATAIVNHYEARISGHEIEGGLSVYNDGFIETSKFTNSSSDVLYNSCTVIVKKEFKFRNVTLNKGSITAGRADETDTEWLPVPEIETLSNARFTLTDGSMIKAKEFRVKRGDVIFRAVNVTNDDKSMIKAGTIKFEQPTTVQLLSNNLVIEGKIEGPDRYRPFKKNESVNTGYDESKYTIETCGGIYDEGNKGEEEKNPDFPIEIEDSDVYTFAFEDNWPVYGDFDMNDLVIVMSRKELQVDKNGIVTRLRMTLELRATGATKTLGAGIRFTKFPRNMKPDKFRIGGEDVSFEERQSIPTYILFGDARTELWGGRYTDTEKRINTIVGGPFKKDTKEYNIIMEIPASANVKPEDLNINHIDIFAITAPATAKGKRTEVHIAGFAPTDLGGTHYFNSGNDGSSAAENRYYLSQENLAWAVVIPQEFAWPAENKKVTMVYDKFRSWITTGGQQDNDWYRSHNQDVYPIENLTPLNKD</sequence>
<evidence type="ECO:0000256" key="1">
    <source>
        <dbReference type="SAM" id="SignalP"/>
    </source>
</evidence>
<feature type="signal peptide" evidence="1">
    <location>
        <begin position="1"/>
        <end position="20"/>
    </location>
</feature>
<feature type="chain" id="PRO_5013322814" evidence="1">
    <location>
        <begin position="21"/>
        <end position="874"/>
    </location>
</feature>
<proteinExistence type="predicted"/>
<evidence type="ECO:0000259" key="2">
    <source>
        <dbReference type="Pfam" id="PF16130"/>
    </source>
</evidence>
<comment type="caution">
    <text evidence="3">The sequence shown here is derived from an EMBL/GenBank/DDBJ whole genome shotgun (WGS) entry which is preliminary data.</text>
</comment>
<dbReference type="RefSeq" id="WP_087427002.1">
    <property type="nucleotide sequence ID" value="NZ_NFII01000025.1"/>
</dbReference>
<accession>A0A1Y3YNR0</accession>
<dbReference type="NCBIfam" id="TIGR04456">
    <property type="entry name" value="LruC_dom"/>
    <property type="match status" value="1"/>
</dbReference>